<keyword evidence="5" id="KW-0539">Nucleus</keyword>
<sequence>MKVKSKRMFWYLHISKKCKNEASIFENNSFKSVLSMTINVKQSCGSHDETRMKDERGIYACCDTNLNFSTATCSEDDCEYGPYKKNKVARQDPMSHRIIEKRRRDRMNNCLADLSRLIPTEYLKKGRGRIEKTEIIEMAIKYMKYLQQDHATPTEHYRLGYQECMSEAMRFMVEVEGRFPREAVCVRLLNHLQKHCESVSRAPAFDPDRLSSEHIVPGPNTTEPLPNGALSTGSEYAGPKAEPEANNNNSSFVVRPIDIDDSTKNDHSPDTDYEKQQPENNGALYKYKTNIKLRFSQDVNGGMQETTKREKLENGRRTSLTSIETQSMSHSSPPSSEPCHRISDSETHRRSPSDNSTSSTTNNNNNHLKSDLSRNEASQRYSPALKRLSTQHNFNVPIFVLHAKGSYYVPLTIDYKTLLPFLQNYDILEVLPSMHVLHPVTINVNFTPSFNGEMSTKYKSECNSWH</sequence>
<proteinExistence type="predicted"/>
<dbReference type="InterPro" id="IPR003650">
    <property type="entry name" value="Orange_dom"/>
</dbReference>
<name>A0A9P0GS81_PHACE</name>
<keyword evidence="2" id="KW-0805">Transcription regulation</keyword>
<dbReference type="InterPro" id="IPR036638">
    <property type="entry name" value="HLH_DNA-bd_sf"/>
</dbReference>
<dbReference type="OrthoDB" id="6371181at2759"/>
<feature type="compositionally biased region" description="Polar residues" evidence="6">
    <location>
        <begin position="317"/>
        <end position="326"/>
    </location>
</feature>
<dbReference type="Gene3D" id="6.10.250.980">
    <property type="match status" value="1"/>
</dbReference>
<feature type="compositionally biased region" description="Low complexity" evidence="6">
    <location>
        <begin position="355"/>
        <end position="366"/>
    </location>
</feature>
<dbReference type="PROSITE" id="PS50888">
    <property type="entry name" value="BHLH"/>
    <property type="match status" value="1"/>
</dbReference>
<comment type="subcellular location">
    <subcellularLocation>
        <location evidence="1">Nucleus</location>
    </subcellularLocation>
</comment>
<gene>
    <name evidence="9" type="ORF">PHAECO_LOCUS6712</name>
</gene>
<evidence type="ECO:0008006" key="11">
    <source>
        <dbReference type="Google" id="ProtNLM"/>
    </source>
</evidence>
<keyword evidence="3" id="KW-0238">DNA-binding</keyword>
<dbReference type="FunFam" id="4.10.280.10:FF:000079">
    <property type="entry name" value="CLUMA_CG001539, isoform A"/>
    <property type="match status" value="1"/>
</dbReference>
<evidence type="ECO:0000256" key="5">
    <source>
        <dbReference type="ARBA" id="ARBA00023242"/>
    </source>
</evidence>
<keyword evidence="10" id="KW-1185">Reference proteome</keyword>
<dbReference type="GO" id="GO:0006355">
    <property type="term" value="P:regulation of DNA-templated transcription"/>
    <property type="evidence" value="ECO:0007669"/>
    <property type="project" value="InterPro"/>
</dbReference>
<dbReference type="SUPFAM" id="SSF47459">
    <property type="entry name" value="HLH, helix-loop-helix DNA-binding domain"/>
    <property type="match status" value="1"/>
</dbReference>
<evidence type="ECO:0000256" key="3">
    <source>
        <dbReference type="ARBA" id="ARBA00023125"/>
    </source>
</evidence>
<feature type="region of interest" description="Disordered" evidence="6">
    <location>
        <begin position="298"/>
        <end position="380"/>
    </location>
</feature>
<evidence type="ECO:0000259" key="7">
    <source>
        <dbReference type="PROSITE" id="PS50888"/>
    </source>
</evidence>
<dbReference type="EMBL" id="OU896708">
    <property type="protein sequence ID" value="CAH1156039.1"/>
    <property type="molecule type" value="Genomic_DNA"/>
</dbReference>
<reference evidence="9" key="2">
    <citation type="submission" date="2022-10" db="EMBL/GenBank/DDBJ databases">
        <authorList>
            <consortium name="ENA_rothamsted_submissions"/>
            <consortium name="culmorum"/>
            <person name="King R."/>
        </authorList>
    </citation>
    <scope>NUCLEOTIDE SEQUENCE</scope>
</reference>
<feature type="domain" description="BHLH" evidence="7">
    <location>
        <begin position="91"/>
        <end position="146"/>
    </location>
</feature>
<feature type="region of interest" description="Disordered" evidence="6">
    <location>
        <begin position="203"/>
        <end position="285"/>
    </location>
</feature>
<evidence type="ECO:0000313" key="9">
    <source>
        <dbReference type="EMBL" id="CAH1156039.1"/>
    </source>
</evidence>
<dbReference type="GO" id="GO:0005634">
    <property type="term" value="C:nucleus"/>
    <property type="evidence" value="ECO:0007669"/>
    <property type="project" value="UniProtKB-SubCell"/>
</dbReference>
<dbReference type="PANTHER" id="PTHR10985">
    <property type="entry name" value="BASIC HELIX-LOOP-HELIX TRANSCRIPTION FACTOR, HES-RELATED"/>
    <property type="match status" value="1"/>
</dbReference>
<dbReference type="GO" id="GO:0003677">
    <property type="term" value="F:DNA binding"/>
    <property type="evidence" value="ECO:0007669"/>
    <property type="project" value="UniProtKB-KW"/>
</dbReference>
<evidence type="ECO:0000256" key="2">
    <source>
        <dbReference type="ARBA" id="ARBA00023015"/>
    </source>
</evidence>
<feature type="compositionally biased region" description="Basic and acidic residues" evidence="6">
    <location>
        <begin position="257"/>
        <end position="277"/>
    </location>
</feature>
<evidence type="ECO:0000259" key="8">
    <source>
        <dbReference type="PROSITE" id="PS51054"/>
    </source>
</evidence>
<accession>A0A9P0GS81</accession>
<feature type="domain" description="Orange" evidence="8">
    <location>
        <begin position="157"/>
        <end position="192"/>
    </location>
</feature>
<dbReference type="Proteomes" id="UP001153737">
    <property type="component" value="Chromosome 2"/>
</dbReference>
<evidence type="ECO:0000256" key="6">
    <source>
        <dbReference type="SAM" id="MobiDB-lite"/>
    </source>
</evidence>
<dbReference type="Gene3D" id="4.10.280.10">
    <property type="entry name" value="Helix-loop-helix DNA-binding domain"/>
    <property type="match status" value="1"/>
</dbReference>
<dbReference type="InterPro" id="IPR050370">
    <property type="entry name" value="HES_HEY"/>
</dbReference>
<dbReference type="GO" id="GO:0046983">
    <property type="term" value="F:protein dimerization activity"/>
    <property type="evidence" value="ECO:0007669"/>
    <property type="project" value="InterPro"/>
</dbReference>
<dbReference type="Pfam" id="PF00010">
    <property type="entry name" value="HLH"/>
    <property type="match status" value="1"/>
</dbReference>
<feature type="compositionally biased region" description="Polar residues" evidence="6">
    <location>
        <begin position="219"/>
        <end position="234"/>
    </location>
</feature>
<feature type="compositionally biased region" description="Basic and acidic residues" evidence="6">
    <location>
        <begin position="338"/>
        <end position="352"/>
    </location>
</feature>
<evidence type="ECO:0000256" key="1">
    <source>
        <dbReference type="ARBA" id="ARBA00004123"/>
    </source>
</evidence>
<dbReference type="SMART" id="SM00511">
    <property type="entry name" value="ORANGE"/>
    <property type="match status" value="1"/>
</dbReference>
<feature type="compositionally biased region" description="Basic and acidic residues" evidence="6">
    <location>
        <begin position="306"/>
        <end position="316"/>
    </location>
</feature>
<dbReference type="AlphaFoldDB" id="A0A9P0GS81"/>
<dbReference type="Pfam" id="PF07527">
    <property type="entry name" value="Hairy_orange"/>
    <property type="match status" value="1"/>
</dbReference>
<reference evidence="9" key="1">
    <citation type="submission" date="2022-01" db="EMBL/GenBank/DDBJ databases">
        <authorList>
            <person name="King R."/>
        </authorList>
    </citation>
    <scope>NUCLEOTIDE SEQUENCE</scope>
</reference>
<evidence type="ECO:0000313" key="10">
    <source>
        <dbReference type="Proteomes" id="UP001153737"/>
    </source>
</evidence>
<protein>
    <recommendedName>
        <fullName evidence="11">Transcription factor cwo</fullName>
    </recommendedName>
</protein>
<evidence type="ECO:0000256" key="4">
    <source>
        <dbReference type="ARBA" id="ARBA00023163"/>
    </source>
</evidence>
<organism evidence="9 10">
    <name type="scientific">Phaedon cochleariae</name>
    <name type="common">Mustard beetle</name>
    <dbReference type="NCBI Taxonomy" id="80249"/>
    <lineage>
        <taxon>Eukaryota</taxon>
        <taxon>Metazoa</taxon>
        <taxon>Ecdysozoa</taxon>
        <taxon>Arthropoda</taxon>
        <taxon>Hexapoda</taxon>
        <taxon>Insecta</taxon>
        <taxon>Pterygota</taxon>
        <taxon>Neoptera</taxon>
        <taxon>Endopterygota</taxon>
        <taxon>Coleoptera</taxon>
        <taxon>Polyphaga</taxon>
        <taxon>Cucujiformia</taxon>
        <taxon>Chrysomeloidea</taxon>
        <taxon>Chrysomelidae</taxon>
        <taxon>Chrysomelinae</taxon>
        <taxon>Chrysomelini</taxon>
        <taxon>Phaedon</taxon>
    </lineage>
</organism>
<dbReference type="SMART" id="SM00353">
    <property type="entry name" value="HLH"/>
    <property type="match status" value="1"/>
</dbReference>
<dbReference type="PROSITE" id="PS51054">
    <property type="entry name" value="ORANGE"/>
    <property type="match status" value="1"/>
</dbReference>
<dbReference type="SUPFAM" id="SSF158457">
    <property type="entry name" value="Orange domain-like"/>
    <property type="match status" value="1"/>
</dbReference>
<keyword evidence="4" id="KW-0804">Transcription</keyword>
<dbReference type="CDD" id="cd11440">
    <property type="entry name" value="bHLH-O_Cwo_like"/>
    <property type="match status" value="1"/>
</dbReference>
<dbReference type="InterPro" id="IPR011598">
    <property type="entry name" value="bHLH_dom"/>
</dbReference>